<feature type="domain" description="Integrator complex subunit 7-like C-terminal" evidence="1">
    <location>
        <begin position="769"/>
        <end position="846"/>
    </location>
</feature>
<dbReference type="EMBL" id="JBBPBK010000013">
    <property type="protein sequence ID" value="KAK9272028.1"/>
    <property type="molecule type" value="Genomic_DNA"/>
</dbReference>
<dbReference type="SUPFAM" id="SSF48371">
    <property type="entry name" value="ARM repeat"/>
    <property type="match status" value="1"/>
</dbReference>
<dbReference type="AlphaFoldDB" id="A0AAP0NFK7"/>
<dbReference type="GO" id="GO:0034472">
    <property type="term" value="P:snRNA 3'-end processing"/>
    <property type="evidence" value="ECO:0007669"/>
    <property type="project" value="TreeGrafter"/>
</dbReference>
<dbReference type="InterPro" id="IPR033060">
    <property type="entry name" value="INTS7"/>
</dbReference>
<dbReference type="GO" id="GO:0032039">
    <property type="term" value="C:integrator complex"/>
    <property type="evidence" value="ECO:0007669"/>
    <property type="project" value="InterPro"/>
</dbReference>
<dbReference type="Proteomes" id="UP001415857">
    <property type="component" value="Unassembled WGS sequence"/>
</dbReference>
<gene>
    <name evidence="2" type="ORF">L1049_002397</name>
</gene>
<evidence type="ECO:0000313" key="2">
    <source>
        <dbReference type="EMBL" id="KAK9272028.1"/>
    </source>
</evidence>
<comment type="caution">
    <text evidence="2">The sequence shown here is derived from an EMBL/GenBank/DDBJ whole genome shotgun (WGS) entry which is preliminary data.</text>
</comment>
<evidence type="ECO:0000313" key="3">
    <source>
        <dbReference type="Proteomes" id="UP001415857"/>
    </source>
</evidence>
<name>A0AAP0NFK7_LIQFO</name>
<dbReference type="PANTHER" id="PTHR13322:SF2">
    <property type="entry name" value="INTEGRATOR COMPLEX SUBUNIT 7"/>
    <property type="match status" value="1"/>
</dbReference>
<dbReference type="InterPro" id="IPR055195">
    <property type="entry name" value="INTS7_C_plant"/>
</dbReference>
<organism evidence="2 3">
    <name type="scientific">Liquidambar formosana</name>
    <name type="common">Formosan gum</name>
    <dbReference type="NCBI Taxonomy" id="63359"/>
    <lineage>
        <taxon>Eukaryota</taxon>
        <taxon>Viridiplantae</taxon>
        <taxon>Streptophyta</taxon>
        <taxon>Embryophyta</taxon>
        <taxon>Tracheophyta</taxon>
        <taxon>Spermatophyta</taxon>
        <taxon>Magnoliopsida</taxon>
        <taxon>eudicotyledons</taxon>
        <taxon>Gunneridae</taxon>
        <taxon>Pentapetalae</taxon>
        <taxon>Saxifragales</taxon>
        <taxon>Altingiaceae</taxon>
        <taxon>Liquidambar</taxon>
    </lineage>
</organism>
<dbReference type="InterPro" id="IPR016024">
    <property type="entry name" value="ARM-type_fold"/>
</dbReference>
<protein>
    <recommendedName>
        <fullName evidence="1">Integrator complex subunit 7-like C-terminal domain-containing protein</fullName>
    </recommendedName>
</protein>
<dbReference type="Pfam" id="PF22966">
    <property type="entry name" value="INTS7_C_plants"/>
    <property type="match status" value="1"/>
</dbReference>
<dbReference type="PANTHER" id="PTHR13322">
    <property type="entry name" value="C1ORF73 PROTEIN"/>
    <property type="match status" value="1"/>
</dbReference>
<proteinExistence type="predicted"/>
<sequence>MVTSSKILPAVRLAGVRAFAKTGSSSSLAYRTYKAGVKLVLDSSEEDFSVAMLISLSKIACKSMLLISEQVELLYTFLTQETTLRMQAMALRCVHFILVWGVVSDFPVTAHLVTTLFSMLDEPKFSSALQCEALLILHKILLYNLPNLPCMDMLEFSKLLTNVENASQSPIRLKRLLAISVLVNISSKLRERTELESGKVSFTSLPSRVISLAIVQINLLVKQVLEFCQTDSEVVREGQRLLNLLLLLVVEHPNLGIFALESMVNMMHDRVMAIIQPELVNEILEYEGEKSTSIRSKLMFYVHKFLVACLEILNEAGAITKQVLHKVKLMVKHVHQCSVFDWYTHTIYSLLLHFHVMWDSIENENEESYKLDRNLDMSVLVNLVEPGVKRLPGNDNWSAYRAGKYAACQGAWLTASFIFEQLVTKVQSHSCYCWLKFLAQLAHSERKIQLLFLPKLGSSLVNWLEVNKIFITPSWDDLCEATQDAAGNVNLPDCCEKLVRAYESLSFSQERLETIVTSGEAFYFQRWFLAIRIKVLETVLDILKLLGTSPLNQDNITNSEQVASSDKVNSPKLHQQINSLYSLTQISFRLKRLAQEFDLISTCFIGMDGKSLKIISSLALSCSLLAFSTGFALFIQNLPSCGLENLGNSSHAMLVQNLVGRLWHIDHETITNLWFLLKVSGHPNTSFHLLSRNQIMSIGCEARYILSVCSYAVTGVIRLQNEVNRVRSEEILSRVAKDGLQLLSDIIKKWMCIPFRTPKYFFQVRPCAGAVLFAFNTDTRNPDNISVSLGFHLSLNLCLQLKNVPPDLTVRLTKLYCILHCKTSFQIPRPNGENKGQTWLGCRAWEMMIW</sequence>
<evidence type="ECO:0000259" key="1">
    <source>
        <dbReference type="Pfam" id="PF22966"/>
    </source>
</evidence>
<keyword evidence="3" id="KW-1185">Reference proteome</keyword>
<accession>A0AAP0NFK7</accession>
<reference evidence="2 3" key="1">
    <citation type="journal article" date="2024" name="Plant J.">
        <title>Genome sequences and population genomics reveal climatic adaptation and genomic divergence between two closely related sweetgum species.</title>
        <authorList>
            <person name="Xu W.Q."/>
            <person name="Ren C.Q."/>
            <person name="Zhang X.Y."/>
            <person name="Comes H.P."/>
            <person name="Liu X.H."/>
            <person name="Li Y.G."/>
            <person name="Kettle C.J."/>
            <person name="Jalonen R."/>
            <person name="Gaisberger H."/>
            <person name="Ma Y.Z."/>
            <person name="Qiu Y.X."/>
        </authorList>
    </citation>
    <scope>NUCLEOTIDE SEQUENCE [LARGE SCALE GENOMIC DNA]</scope>
    <source>
        <strain evidence="2">Hangzhou</strain>
    </source>
</reference>